<organism evidence="2 3">
    <name type="scientific">Entamoeba nuttalli</name>
    <dbReference type="NCBI Taxonomy" id="412467"/>
    <lineage>
        <taxon>Eukaryota</taxon>
        <taxon>Amoebozoa</taxon>
        <taxon>Evosea</taxon>
        <taxon>Archamoebae</taxon>
        <taxon>Mastigamoebida</taxon>
        <taxon>Entamoebidae</taxon>
        <taxon>Entamoeba</taxon>
    </lineage>
</organism>
<dbReference type="SUPFAM" id="SSF49562">
    <property type="entry name" value="C2 domain (Calcium/lipid-binding domain, CaLB)"/>
    <property type="match status" value="1"/>
</dbReference>
<protein>
    <recommendedName>
        <fullName evidence="1">Arrestin C-terminal-like domain-containing protein</fullName>
    </recommendedName>
</protein>
<proteinExistence type="predicted"/>
<dbReference type="InterPro" id="IPR035892">
    <property type="entry name" value="C2_domain_sf"/>
</dbReference>
<dbReference type="Proteomes" id="UP001628156">
    <property type="component" value="Unassembled WGS sequence"/>
</dbReference>
<dbReference type="EMBL" id="BAAFRS010000047">
    <property type="protein sequence ID" value="GAB1220008.1"/>
    <property type="molecule type" value="Genomic_DNA"/>
</dbReference>
<dbReference type="Gene3D" id="2.60.40.640">
    <property type="match status" value="1"/>
</dbReference>
<evidence type="ECO:0000259" key="1">
    <source>
        <dbReference type="Pfam" id="PF02752"/>
    </source>
</evidence>
<keyword evidence="3" id="KW-1185">Reference proteome</keyword>
<dbReference type="InterPro" id="IPR014752">
    <property type="entry name" value="Arrestin-like_C"/>
</dbReference>
<sequence length="611" mass="68280">MSNSNNTSVVTVTLQTGGIAGEIYCGYVTYQFQKPTFVRSGIIELRLETTGLKINSTPNLIPGNLNVEGFTTRSGAGTYDVISSYQLIGTFEVPGLLHSMSLELPPGTYEFPFSFILPHDLPPASYFGPKGLRARYVVDAILYTSEGPVQSHYVSCPVIFNLGGVPLSLPKTVSLVLKTTHITVSLPKQCFALGETITLNCSIKNLAGGKNDELLVELISYYSFFFGGFSNSILSYCVKSIDEPFQQQISFVIPMTTSPSFNNQSYSYSHYIRITNKSVNTGGHVEGEYIPITLFAPKPMSSQLIEENQASNVEKILVSPLDNLKPPRFPERCVNGFEKIRLEDGKIVYIDHVKRLVYENENGTPSQVPYPCYESELLPPGLTFGYYKNQRYVVDFCNKQTFFEFQRPIPCVSQASINDCSNPVVSIHVIETIGMKTKKGKSPKTLLCAVIDNNGKLLKSKESKGVDQTYSKSSFILNPGIERRNVVIYFFEKKALKKDTILGSVSFDLTKIKFGSHFDGWFDLKGSPFGNEYVCGRAHILFGYDRSEHNINDQWTHLNDFCSEILAPYYPNDDAMKKMIDQQNELRSKKGVSPIYDTSKGCVIPIKYADF</sequence>
<accession>A0ABQ0DB78</accession>
<gene>
    <name evidence="2" type="ORF">ENUP19_0047G0067</name>
</gene>
<dbReference type="Pfam" id="PF02752">
    <property type="entry name" value="Arrestin_C"/>
    <property type="match status" value="1"/>
</dbReference>
<comment type="caution">
    <text evidence="2">The sequence shown here is derived from an EMBL/GenBank/DDBJ whole genome shotgun (WGS) entry which is preliminary data.</text>
</comment>
<reference evidence="2 3" key="1">
    <citation type="journal article" date="2019" name="PLoS Negl. Trop. Dis.">
        <title>Whole genome sequencing of Entamoeba nuttalli reveals mammalian host-related molecular signatures and a novel octapeptide-repeat surface protein.</title>
        <authorList>
            <person name="Tanaka M."/>
            <person name="Makiuchi T."/>
            <person name="Komiyama T."/>
            <person name="Shiina T."/>
            <person name="Osaki K."/>
            <person name="Tachibana H."/>
        </authorList>
    </citation>
    <scope>NUCLEOTIDE SEQUENCE [LARGE SCALE GENOMIC DNA]</scope>
    <source>
        <strain evidence="2 3">P19-061405</strain>
    </source>
</reference>
<evidence type="ECO:0000313" key="2">
    <source>
        <dbReference type="EMBL" id="GAB1220008.1"/>
    </source>
</evidence>
<dbReference type="InterPro" id="IPR050357">
    <property type="entry name" value="Arrestin_domain-protein"/>
</dbReference>
<evidence type="ECO:0000313" key="3">
    <source>
        <dbReference type="Proteomes" id="UP001628156"/>
    </source>
</evidence>
<dbReference type="InterPro" id="IPR011022">
    <property type="entry name" value="Arrestin_C-like"/>
</dbReference>
<dbReference type="PANTHER" id="PTHR11188">
    <property type="entry name" value="ARRESTIN DOMAIN CONTAINING PROTEIN"/>
    <property type="match status" value="1"/>
</dbReference>
<feature type="domain" description="Arrestin C-terminal-like" evidence="1">
    <location>
        <begin position="179"/>
        <end position="279"/>
    </location>
</feature>
<dbReference type="PANTHER" id="PTHR11188:SF17">
    <property type="entry name" value="FI21816P1"/>
    <property type="match status" value="1"/>
</dbReference>
<name>A0ABQ0DB78_9EUKA</name>